<sequence length="173" mass="18208">MASQTPSTPVKVPASAANYTPATLDPDLRSQINSLLLKEGHVTKIQDQLLHSLHAHHSNWPTTVQAHAVALLRSGEVTTFPVLLRRVIEDIRQETTLAPHAVPPPTPAAKSANGASEVNGKKSANGTPGLEGASNGNTALPSLAVPQSAVEDALKVTRDCLEMVCEMDENGTT</sequence>
<proteinExistence type="predicted"/>
<comment type="caution">
    <text evidence="2">The sequence shown here is derived from an EMBL/GenBank/DDBJ whole genome shotgun (WGS) entry which is preliminary data.</text>
</comment>
<reference evidence="2" key="1">
    <citation type="submission" date="2023-06" db="EMBL/GenBank/DDBJ databases">
        <title>Genome-scale phylogeny and comparative genomics of the fungal order Sordariales.</title>
        <authorList>
            <consortium name="Lawrence Berkeley National Laboratory"/>
            <person name="Hensen N."/>
            <person name="Bonometti L."/>
            <person name="Westerberg I."/>
            <person name="Brannstrom I.O."/>
            <person name="Guillou S."/>
            <person name="Cros-Aarteil S."/>
            <person name="Calhoun S."/>
            <person name="Haridas S."/>
            <person name="Kuo A."/>
            <person name="Mondo S."/>
            <person name="Pangilinan J."/>
            <person name="Riley R."/>
            <person name="LaButti K."/>
            <person name="Andreopoulos B."/>
            <person name="Lipzen A."/>
            <person name="Chen C."/>
            <person name="Yanf M."/>
            <person name="Daum C."/>
            <person name="Ng V."/>
            <person name="Clum A."/>
            <person name="Steindorff A."/>
            <person name="Ohm R."/>
            <person name="Martin F."/>
            <person name="Silar P."/>
            <person name="Natvig D."/>
            <person name="Lalanne C."/>
            <person name="Gautier V."/>
            <person name="Ament-velasquez S.L."/>
            <person name="Kruys A."/>
            <person name="Hutchinson M.I."/>
            <person name="Powell A.J."/>
            <person name="Barry K."/>
            <person name="Miller A.N."/>
            <person name="Grigoriev I.V."/>
            <person name="Debuchy R."/>
            <person name="Gladieux P."/>
            <person name="Thoren M.H."/>
            <person name="Johannesson H."/>
        </authorList>
    </citation>
    <scope>NUCLEOTIDE SEQUENCE</scope>
    <source>
        <strain evidence="2">SMH2392-1A</strain>
    </source>
</reference>
<dbReference type="RefSeq" id="XP_060298828.1">
    <property type="nucleotide sequence ID" value="XM_060437613.1"/>
</dbReference>
<feature type="region of interest" description="Disordered" evidence="1">
    <location>
        <begin position="97"/>
        <end position="139"/>
    </location>
</feature>
<keyword evidence="3" id="KW-1185">Reference proteome</keyword>
<gene>
    <name evidence="2" type="ORF">B0T26DRAFT_644226</name>
</gene>
<dbReference type="Proteomes" id="UP001172101">
    <property type="component" value="Unassembled WGS sequence"/>
</dbReference>
<dbReference type="GeneID" id="85320883"/>
<organism evidence="2 3">
    <name type="scientific">Lasiosphaeria miniovina</name>
    <dbReference type="NCBI Taxonomy" id="1954250"/>
    <lineage>
        <taxon>Eukaryota</taxon>
        <taxon>Fungi</taxon>
        <taxon>Dikarya</taxon>
        <taxon>Ascomycota</taxon>
        <taxon>Pezizomycotina</taxon>
        <taxon>Sordariomycetes</taxon>
        <taxon>Sordariomycetidae</taxon>
        <taxon>Sordariales</taxon>
        <taxon>Lasiosphaeriaceae</taxon>
        <taxon>Lasiosphaeria</taxon>
    </lineage>
</organism>
<evidence type="ECO:0000256" key="1">
    <source>
        <dbReference type="SAM" id="MobiDB-lite"/>
    </source>
</evidence>
<dbReference type="EMBL" id="JAUIRO010000003">
    <property type="protein sequence ID" value="KAK0722904.1"/>
    <property type="molecule type" value="Genomic_DNA"/>
</dbReference>
<accession>A0AA40AVU4</accession>
<name>A0AA40AVU4_9PEZI</name>
<protein>
    <submittedName>
        <fullName evidence="2">Uncharacterized protein</fullName>
    </submittedName>
</protein>
<evidence type="ECO:0000313" key="2">
    <source>
        <dbReference type="EMBL" id="KAK0722904.1"/>
    </source>
</evidence>
<dbReference type="AlphaFoldDB" id="A0AA40AVU4"/>
<evidence type="ECO:0000313" key="3">
    <source>
        <dbReference type="Proteomes" id="UP001172101"/>
    </source>
</evidence>